<comment type="caution">
    <text evidence="9">The sequence shown here is derived from an EMBL/GenBank/DDBJ whole genome shotgun (WGS) entry which is preliminary data.</text>
</comment>
<dbReference type="InterPro" id="IPR036388">
    <property type="entry name" value="WH-like_DNA-bd_sf"/>
</dbReference>
<feature type="domain" description="RNA polymerase sigma-70 region 2" evidence="7">
    <location>
        <begin position="31"/>
        <end position="83"/>
    </location>
</feature>
<organism evidence="9 10">
    <name type="scientific">Chitinophaga silvatica</name>
    <dbReference type="NCBI Taxonomy" id="2282649"/>
    <lineage>
        <taxon>Bacteria</taxon>
        <taxon>Pseudomonadati</taxon>
        <taxon>Bacteroidota</taxon>
        <taxon>Chitinophagia</taxon>
        <taxon>Chitinophagales</taxon>
        <taxon>Chitinophagaceae</taxon>
        <taxon>Chitinophaga</taxon>
    </lineage>
</organism>
<accession>A0A3E1Y8P4</accession>
<evidence type="ECO:0000256" key="5">
    <source>
        <dbReference type="ARBA" id="ARBA00023163"/>
    </source>
</evidence>
<dbReference type="Gene3D" id="1.10.10.10">
    <property type="entry name" value="Winged helix-like DNA-binding domain superfamily/Winged helix DNA-binding domain"/>
    <property type="match status" value="1"/>
</dbReference>
<dbReference type="NCBIfam" id="TIGR02985">
    <property type="entry name" value="Sig70_bacteroi1"/>
    <property type="match status" value="1"/>
</dbReference>
<dbReference type="InterPro" id="IPR000838">
    <property type="entry name" value="RNA_pol_sigma70_ECF_CS"/>
</dbReference>
<dbReference type="GO" id="GO:0016987">
    <property type="term" value="F:sigma factor activity"/>
    <property type="evidence" value="ECO:0007669"/>
    <property type="project" value="UniProtKB-KW"/>
</dbReference>
<dbReference type="SUPFAM" id="SSF88659">
    <property type="entry name" value="Sigma3 and sigma4 domains of RNA polymerase sigma factors"/>
    <property type="match status" value="1"/>
</dbReference>
<reference evidence="9 10" key="1">
    <citation type="submission" date="2018-07" db="EMBL/GenBank/DDBJ databases">
        <title>Chitinophaga K2CV101002-2 sp. nov., isolated from a monsoon evergreen broad-leaved forest soil.</title>
        <authorList>
            <person name="Lv Y."/>
        </authorList>
    </citation>
    <scope>NUCLEOTIDE SEQUENCE [LARGE SCALE GENOMIC DNA]</scope>
    <source>
        <strain evidence="9 10">GDMCC 1.1288</strain>
    </source>
</reference>
<dbReference type="GO" id="GO:0003677">
    <property type="term" value="F:DNA binding"/>
    <property type="evidence" value="ECO:0007669"/>
    <property type="project" value="UniProtKB-KW"/>
</dbReference>
<dbReference type="CDD" id="cd06171">
    <property type="entry name" value="Sigma70_r4"/>
    <property type="match status" value="1"/>
</dbReference>
<keyword evidence="10" id="KW-1185">Reference proteome</keyword>
<evidence type="ECO:0000256" key="6">
    <source>
        <dbReference type="RuleBase" id="RU000716"/>
    </source>
</evidence>
<evidence type="ECO:0000313" key="10">
    <source>
        <dbReference type="Proteomes" id="UP000260644"/>
    </source>
</evidence>
<evidence type="ECO:0000259" key="8">
    <source>
        <dbReference type="Pfam" id="PF08281"/>
    </source>
</evidence>
<dbReference type="EMBL" id="QPMM01000007">
    <property type="protein sequence ID" value="RFS21775.1"/>
    <property type="molecule type" value="Genomic_DNA"/>
</dbReference>
<protein>
    <recommendedName>
        <fullName evidence="6">RNA polymerase sigma factor</fullName>
    </recommendedName>
</protein>
<gene>
    <name evidence="9" type="ORF">DVR12_14030</name>
</gene>
<comment type="similarity">
    <text evidence="1 6">Belongs to the sigma-70 factor family. ECF subfamily.</text>
</comment>
<dbReference type="InterPro" id="IPR039425">
    <property type="entry name" value="RNA_pol_sigma-70-like"/>
</dbReference>
<proteinExistence type="inferred from homology"/>
<dbReference type="InterPro" id="IPR013249">
    <property type="entry name" value="RNA_pol_sigma70_r4_t2"/>
</dbReference>
<dbReference type="PANTHER" id="PTHR43133">
    <property type="entry name" value="RNA POLYMERASE ECF-TYPE SIGMA FACTO"/>
    <property type="match status" value="1"/>
</dbReference>
<evidence type="ECO:0000256" key="3">
    <source>
        <dbReference type="ARBA" id="ARBA00023082"/>
    </source>
</evidence>
<dbReference type="PROSITE" id="PS01063">
    <property type="entry name" value="SIGMA70_ECF"/>
    <property type="match status" value="1"/>
</dbReference>
<keyword evidence="3 6" id="KW-0731">Sigma factor</keyword>
<keyword evidence="4 6" id="KW-0238">DNA-binding</keyword>
<keyword evidence="5 6" id="KW-0804">Transcription</keyword>
<feature type="domain" description="RNA polymerase sigma factor 70 region 4 type 2" evidence="8">
    <location>
        <begin position="125"/>
        <end position="174"/>
    </location>
</feature>
<dbReference type="GO" id="GO:0006352">
    <property type="term" value="P:DNA-templated transcription initiation"/>
    <property type="evidence" value="ECO:0007669"/>
    <property type="project" value="InterPro"/>
</dbReference>
<evidence type="ECO:0000256" key="1">
    <source>
        <dbReference type="ARBA" id="ARBA00010641"/>
    </source>
</evidence>
<dbReference type="Proteomes" id="UP000260644">
    <property type="component" value="Unassembled WGS sequence"/>
</dbReference>
<dbReference type="InterPro" id="IPR013324">
    <property type="entry name" value="RNA_pol_sigma_r3/r4-like"/>
</dbReference>
<evidence type="ECO:0000256" key="4">
    <source>
        <dbReference type="ARBA" id="ARBA00023125"/>
    </source>
</evidence>
<dbReference type="SUPFAM" id="SSF88946">
    <property type="entry name" value="Sigma2 domain of RNA polymerase sigma factors"/>
    <property type="match status" value="1"/>
</dbReference>
<dbReference type="InterPro" id="IPR014327">
    <property type="entry name" value="RNA_pol_sigma70_bacteroid"/>
</dbReference>
<evidence type="ECO:0000259" key="7">
    <source>
        <dbReference type="Pfam" id="PF04542"/>
    </source>
</evidence>
<dbReference type="PANTHER" id="PTHR43133:SF46">
    <property type="entry name" value="RNA POLYMERASE SIGMA-70 FACTOR ECF SUBFAMILY"/>
    <property type="match status" value="1"/>
</dbReference>
<evidence type="ECO:0000256" key="2">
    <source>
        <dbReference type="ARBA" id="ARBA00023015"/>
    </source>
</evidence>
<name>A0A3E1Y8P4_9BACT</name>
<dbReference type="AlphaFoldDB" id="A0A3E1Y8P4"/>
<dbReference type="InterPro" id="IPR007627">
    <property type="entry name" value="RNA_pol_sigma70_r2"/>
</dbReference>
<evidence type="ECO:0000313" key="9">
    <source>
        <dbReference type="EMBL" id="RFS21775.1"/>
    </source>
</evidence>
<keyword evidence="2 6" id="KW-0805">Transcription regulation</keyword>
<dbReference type="Pfam" id="PF04542">
    <property type="entry name" value="Sigma70_r2"/>
    <property type="match status" value="1"/>
</dbReference>
<dbReference type="InterPro" id="IPR014284">
    <property type="entry name" value="RNA_pol_sigma-70_dom"/>
</dbReference>
<dbReference type="InterPro" id="IPR013325">
    <property type="entry name" value="RNA_pol_sigma_r2"/>
</dbReference>
<dbReference type="Gene3D" id="1.10.1740.10">
    <property type="match status" value="1"/>
</dbReference>
<dbReference type="NCBIfam" id="TIGR02937">
    <property type="entry name" value="sigma70-ECF"/>
    <property type="match status" value="1"/>
</dbReference>
<dbReference type="Pfam" id="PF08281">
    <property type="entry name" value="Sigma70_r4_2"/>
    <property type="match status" value="1"/>
</dbReference>
<sequence>MALPPHINESTILLDAAAGNERAFATLFYWYYQELGRFVGKMTDSQELAEEIVQDAFVKIWLRRETLAQIDNFGAYLFTICKHDTFAALKKIAAEKVLRVDLEKHLTEENDPSQWDKPTDEYRALIAEAVAKLPAQQQKVYMMSRYDRLKYEEIAHQLNLSVVTVKKHIQLAVQFIRKDVAARKISSGIVLILTTPLILK</sequence>